<evidence type="ECO:0000256" key="2">
    <source>
        <dbReference type="ARBA" id="ARBA00022980"/>
    </source>
</evidence>
<comment type="similarity">
    <text evidence="1">Belongs to the bacterial ribosomal protein bL33 family.</text>
</comment>
<protein>
    <submittedName>
        <fullName evidence="4">Ribosomal protein L33</fullName>
    </submittedName>
</protein>
<dbReference type="PANTHER" id="PTHR43168">
    <property type="entry name" value="50S RIBOSOMAL PROTEIN L33, CHLOROPLASTIC"/>
    <property type="match status" value="1"/>
</dbReference>
<dbReference type="InterPro" id="IPR001705">
    <property type="entry name" value="Ribosomal_bL33"/>
</dbReference>
<keyword evidence="4" id="KW-0934">Plastid</keyword>
<keyword evidence="4" id="KW-0150">Chloroplast</keyword>
<dbReference type="GO" id="GO:0006412">
    <property type="term" value="P:translation"/>
    <property type="evidence" value="ECO:0007669"/>
    <property type="project" value="InterPro"/>
</dbReference>
<dbReference type="InterPro" id="IPR011332">
    <property type="entry name" value="Ribosomal_zn-bd"/>
</dbReference>
<reference evidence="4" key="1">
    <citation type="journal article" date="2021" name="Ecol. Evol.">
        <title>Lineage-specific plastid degradation in subtribe Gentianinae (Gentianaceae).</title>
        <authorList>
            <person name="Fu P.C."/>
            <person name="Sun S.S."/>
            <person name="Twyford A.D."/>
            <person name="Li B.B."/>
            <person name="Zhou R.Q."/>
            <person name="Chen S.L."/>
            <person name="Gao Q.B."/>
            <person name="Favre A."/>
        </authorList>
    </citation>
    <scope>NUCLEOTIDE SEQUENCE</scope>
</reference>
<proteinExistence type="inferred from homology"/>
<dbReference type="SUPFAM" id="SSF57829">
    <property type="entry name" value="Zn-binding ribosomal proteins"/>
    <property type="match status" value="1"/>
</dbReference>
<sequence>MYQLCPKQHYVITSISRYIITQKNRHNTPNRLELIKFCPYCYSWGDKEIDRITYLYITQGKGVSFYIHNSKYNRIEQFYRILYKKNPIFILN</sequence>
<keyword evidence="2 4" id="KW-0689">Ribosomal protein</keyword>
<dbReference type="GO" id="GO:1990904">
    <property type="term" value="C:ribonucleoprotein complex"/>
    <property type="evidence" value="ECO:0007669"/>
    <property type="project" value="UniProtKB-KW"/>
</dbReference>
<dbReference type="AlphaFoldDB" id="A0A8F4XG33"/>
<dbReference type="GO" id="GO:0005840">
    <property type="term" value="C:ribosome"/>
    <property type="evidence" value="ECO:0007669"/>
    <property type="project" value="UniProtKB-KW"/>
</dbReference>
<name>A0A8F4XG33_9GENT</name>
<dbReference type="InterPro" id="IPR038584">
    <property type="entry name" value="Ribosomal_bL33_sf"/>
</dbReference>
<dbReference type="Gene3D" id="2.20.28.120">
    <property type="entry name" value="Ribosomal protein L33"/>
    <property type="match status" value="1"/>
</dbReference>
<keyword evidence="3" id="KW-0687">Ribonucleoprotein</keyword>
<dbReference type="NCBIfam" id="TIGR01023">
    <property type="entry name" value="rpmG_bact"/>
    <property type="match status" value="1"/>
</dbReference>
<dbReference type="Pfam" id="PF00471">
    <property type="entry name" value="Ribosomal_L33"/>
    <property type="match status" value="1"/>
</dbReference>
<organism evidence="4">
    <name type="scientific">Gentiana crassuloides</name>
    <dbReference type="NCBI Taxonomy" id="53144"/>
    <lineage>
        <taxon>Eukaryota</taxon>
        <taxon>Viridiplantae</taxon>
        <taxon>Streptophyta</taxon>
        <taxon>Embryophyta</taxon>
        <taxon>Tracheophyta</taxon>
        <taxon>Spermatophyta</taxon>
        <taxon>Magnoliopsida</taxon>
        <taxon>eudicotyledons</taxon>
        <taxon>Gunneridae</taxon>
        <taxon>Pentapetalae</taxon>
        <taxon>asterids</taxon>
        <taxon>lamiids</taxon>
        <taxon>Gentianales</taxon>
        <taxon>Gentianaceae</taxon>
        <taxon>Gentianeae</taxon>
        <taxon>Gentianinae</taxon>
        <taxon>Gentiana</taxon>
    </lineage>
</organism>
<accession>A0A8F4XG33</accession>
<dbReference type="PANTHER" id="PTHR43168:SF2">
    <property type="entry name" value="LARGE RIBOSOMAL SUBUNIT PROTEIN BL33C"/>
    <property type="match status" value="1"/>
</dbReference>
<dbReference type="GO" id="GO:0005737">
    <property type="term" value="C:cytoplasm"/>
    <property type="evidence" value="ECO:0007669"/>
    <property type="project" value="UniProtKB-ARBA"/>
</dbReference>
<evidence type="ECO:0000256" key="3">
    <source>
        <dbReference type="ARBA" id="ARBA00023274"/>
    </source>
</evidence>
<geneLocation type="chloroplast" evidence="4"/>
<dbReference type="GO" id="GO:0003735">
    <property type="term" value="F:structural constituent of ribosome"/>
    <property type="evidence" value="ECO:0007669"/>
    <property type="project" value="InterPro"/>
</dbReference>
<evidence type="ECO:0000313" key="4">
    <source>
        <dbReference type="EMBL" id="QXI85293.1"/>
    </source>
</evidence>
<evidence type="ECO:0000256" key="1">
    <source>
        <dbReference type="ARBA" id="ARBA00007596"/>
    </source>
</evidence>
<gene>
    <name evidence="4" type="primary">rpl33</name>
</gene>
<dbReference type="EMBL" id="MN199150">
    <property type="protein sequence ID" value="QXI85293.1"/>
    <property type="molecule type" value="Genomic_DNA"/>
</dbReference>